<dbReference type="Proteomes" id="UP000821837">
    <property type="component" value="Chromosome 6"/>
</dbReference>
<feature type="transmembrane region" description="Helical" evidence="1">
    <location>
        <begin position="21"/>
        <end position="46"/>
    </location>
</feature>
<dbReference type="VEuPathDB" id="VectorBase:RSAN_043050"/>
<name>A0A9D4PN91_RHISA</name>
<keyword evidence="1" id="KW-1133">Transmembrane helix</keyword>
<keyword evidence="3" id="KW-1185">Reference proteome</keyword>
<dbReference type="EMBL" id="JABSTV010001252">
    <property type="protein sequence ID" value="KAH7947799.1"/>
    <property type="molecule type" value="Genomic_DNA"/>
</dbReference>
<reference evidence="2" key="1">
    <citation type="journal article" date="2020" name="Cell">
        <title>Large-Scale Comparative Analyses of Tick Genomes Elucidate Their Genetic Diversity and Vector Capacities.</title>
        <authorList>
            <consortium name="Tick Genome and Microbiome Consortium (TIGMIC)"/>
            <person name="Jia N."/>
            <person name="Wang J."/>
            <person name="Shi W."/>
            <person name="Du L."/>
            <person name="Sun Y."/>
            <person name="Zhan W."/>
            <person name="Jiang J.F."/>
            <person name="Wang Q."/>
            <person name="Zhang B."/>
            <person name="Ji P."/>
            <person name="Bell-Sakyi L."/>
            <person name="Cui X.M."/>
            <person name="Yuan T.T."/>
            <person name="Jiang B.G."/>
            <person name="Yang W.F."/>
            <person name="Lam T.T."/>
            <person name="Chang Q.C."/>
            <person name="Ding S.J."/>
            <person name="Wang X.J."/>
            <person name="Zhu J.G."/>
            <person name="Ruan X.D."/>
            <person name="Zhao L."/>
            <person name="Wei J.T."/>
            <person name="Ye R.Z."/>
            <person name="Que T.C."/>
            <person name="Du C.H."/>
            <person name="Zhou Y.H."/>
            <person name="Cheng J.X."/>
            <person name="Dai P.F."/>
            <person name="Guo W.B."/>
            <person name="Han X.H."/>
            <person name="Huang E.J."/>
            <person name="Li L.F."/>
            <person name="Wei W."/>
            <person name="Gao Y.C."/>
            <person name="Liu J.Z."/>
            <person name="Shao H.Z."/>
            <person name="Wang X."/>
            <person name="Wang C.C."/>
            <person name="Yang T.C."/>
            <person name="Huo Q.B."/>
            <person name="Li W."/>
            <person name="Chen H.Y."/>
            <person name="Chen S.E."/>
            <person name="Zhou L.G."/>
            <person name="Ni X.B."/>
            <person name="Tian J.H."/>
            <person name="Sheng Y."/>
            <person name="Liu T."/>
            <person name="Pan Y.S."/>
            <person name="Xia L.Y."/>
            <person name="Li J."/>
            <person name="Zhao F."/>
            <person name="Cao W.C."/>
        </authorList>
    </citation>
    <scope>NUCLEOTIDE SEQUENCE</scope>
    <source>
        <strain evidence="2">Rsan-2018</strain>
    </source>
</reference>
<keyword evidence="1" id="KW-0812">Transmembrane</keyword>
<dbReference type="OMA" id="NVSHTNM"/>
<comment type="caution">
    <text evidence="2">The sequence shown here is derived from an EMBL/GenBank/DDBJ whole genome shotgun (WGS) entry which is preliminary data.</text>
</comment>
<evidence type="ECO:0000313" key="2">
    <source>
        <dbReference type="EMBL" id="KAH7947799.1"/>
    </source>
</evidence>
<dbReference type="OrthoDB" id="6492805at2759"/>
<organism evidence="2 3">
    <name type="scientific">Rhipicephalus sanguineus</name>
    <name type="common">Brown dog tick</name>
    <name type="synonym">Ixodes sanguineus</name>
    <dbReference type="NCBI Taxonomy" id="34632"/>
    <lineage>
        <taxon>Eukaryota</taxon>
        <taxon>Metazoa</taxon>
        <taxon>Ecdysozoa</taxon>
        <taxon>Arthropoda</taxon>
        <taxon>Chelicerata</taxon>
        <taxon>Arachnida</taxon>
        <taxon>Acari</taxon>
        <taxon>Parasitiformes</taxon>
        <taxon>Ixodida</taxon>
        <taxon>Ixodoidea</taxon>
        <taxon>Ixodidae</taxon>
        <taxon>Rhipicephalinae</taxon>
        <taxon>Rhipicephalus</taxon>
        <taxon>Rhipicephalus</taxon>
    </lineage>
</organism>
<accession>A0A9D4PN91</accession>
<evidence type="ECO:0000313" key="3">
    <source>
        <dbReference type="Proteomes" id="UP000821837"/>
    </source>
</evidence>
<evidence type="ECO:0000256" key="1">
    <source>
        <dbReference type="SAM" id="Phobius"/>
    </source>
</evidence>
<proteinExistence type="predicted"/>
<protein>
    <submittedName>
        <fullName evidence="2">Uncharacterized protein</fullName>
    </submittedName>
</protein>
<keyword evidence="1" id="KW-0472">Membrane</keyword>
<reference evidence="2" key="2">
    <citation type="submission" date="2021-09" db="EMBL/GenBank/DDBJ databases">
        <authorList>
            <person name="Jia N."/>
            <person name="Wang J."/>
            <person name="Shi W."/>
            <person name="Du L."/>
            <person name="Sun Y."/>
            <person name="Zhan W."/>
            <person name="Jiang J."/>
            <person name="Wang Q."/>
            <person name="Zhang B."/>
            <person name="Ji P."/>
            <person name="Sakyi L.B."/>
            <person name="Cui X."/>
            <person name="Yuan T."/>
            <person name="Jiang B."/>
            <person name="Yang W."/>
            <person name="Lam T.T.-Y."/>
            <person name="Chang Q."/>
            <person name="Ding S."/>
            <person name="Wang X."/>
            <person name="Zhu J."/>
            <person name="Ruan X."/>
            <person name="Zhao L."/>
            <person name="Wei J."/>
            <person name="Que T."/>
            <person name="Du C."/>
            <person name="Cheng J."/>
            <person name="Dai P."/>
            <person name="Han X."/>
            <person name="Huang E."/>
            <person name="Gao Y."/>
            <person name="Liu J."/>
            <person name="Shao H."/>
            <person name="Ye R."/>
            <person name="Li L."/>
            <person name="Wei W."/>
            <person name="Wang X."/>
            <person name="Wang C."/>
            <person name="Huo Q."/>
            <person name="Li W."/>
            <person name="Guo W."/>
            <person name="Chen H."/>
            <person name="Chen S."/>
            <person name="Zhou L."/>
            <person name="Zhou L."/>
            <person name="Ni X."/>
            <person name="Tian J."/>
            <person name="Zhou Y."/>
            <person name="Sheng Y."/>
            <person name="Liu T."/>
            <person name="Pan Y."/>
            <person name="Xia L."/>
            <person name="Li J."/>
            <person name="Zhao F."/>
            <person name="Cao W."/>
        </authorList>
    </citation>
    <scope>NUCLEOTIDE SEQUENCE</scope>
    <source>
        <strain evidence="2">Rsan-2018</strain>
        <tissue evidence="2">Larvae</tissue>
    </source>
</reference>
<dbReference type="AlphaFoldDB" id="A0A9D4PN91"/>
<sequence>MAVPATFHYQGTRTQSPASRICGRVLGTVVGLVIGSFLLVLIGMIASMDVFMPSNGIYRNVSHTNMGVLETVISLAVKNIADRYLNSGNHDESVRTTDHNHSSSLLIRNRSLAFHEELRGQMGAQPPDVDNSSSEVTTPTAEIPVVRLTANQGFGSRNPSLKAARKFWRKR</sequence>
<gene>
    <name evidence="2" type="ORF">HPB52_015929</name>
</gene>